<evidence type="ECO:0008006" key="3">
    <source>
        <dbReference type="Google" id="ProtNLM"/>
    </source>
</evidence>
<gene>
    <name evidence="1" type="ORF">H7F16_09645</name>
</gene>
<organism evidence="1 2">
    <name type="scientific">Paragemmobacter straminiformis</name>
    <dbReference type="NCBI Taxonomy" id="2045119"/>
    <lineage>
        <taxon>Bacteria</taxon>
        <taxon>Pseudomonadati</taxon>
        <taxon>Pseudomonadota</taxon>
        <taxon>Alphaproteobacteria</taxon>
        <taxon>Rhodobacterales</taxon>
        <taxon>Paracoccaceae</taxon>
        <taxon>Paragemmobacter</taxon>
    </lineage>
</organism>
<reference evidence="1 2" key="1">
    <citation type="journal article" date="2017" name="Int. J. Syst. Evol. Microbiol.">
        <title>Gemmobacter straminiformis sp. nov., isolated from an artificial fountain.</title>
        <authorList>
            <person name="Kang J.Y."/>
            <person name="Kim M.J."/>
            <person name="Chun J."/>
            <person name="Son K.P."/>
            <person name="Jahng K.Y."/>
        </authorList>
    </citation>
    <scope>NUCLEOTIDE SEQUENCE [LARGE SCALE GENOMIC DNA]</scope>
    <source>
        <strain evidence="1 2">CAM-8</strain>
    </source>
</reference>
<keyword evidence="2" id="KW-1185">Reference proteome</keyword>
<evidence type="ECO:0000313" key="2">
    <source>
        <dbReference type="Proteomes" id="UP000555411"/>
    </source>
</evidence>
<name>A0A842I816_9RHOB</name>
<sequence length="150" mass="16284">MTRALLAALLALSLTGCGYVAKSKLNPFNWFGRSEARESIELVGEKAETRGLAAQVTDMKVEPYSAGAIIRATGVMPTQGWWDAELVPRPLDENGVLVYDFRVFPPVVDAPVGTPQSREVTVAVSISPQKLEGVREIVVQGETNARSSRR</sequence>
<evidence type="ECO:0000313" key="1">
    <source>
        <dbReference type="EMBL" id="MBC2835766.1"/>
    </source>
</evidence>
<dbReference type="Proteomes" id="UP000555411">
    <property type="component" value="Unassembled WGS sequence"/>
</dbReference>
<dbReference type="EMBL" id="JACLQD010000002">
    <property type="protein sequence ID" value="MBC2835766.1"/>
    <property type="molecule type" value="Genomic_DNA"/>
</dbReference>
<proteinExistence type="predicted"/>
<comment type="caution">
    <text evidence="1">The sequence shown here is derived from an EMBL/GenBank/DDBJ whole genome shotgun (WGS) entry which is preliminary data.</text>
</comment>
<dbReference type="PROSITE" id="PS51257">
    <property type="entry name" value="PROKAR_LIPOPROTEIN"/>
    <property type="match status" value="1"/>
</dbReference>
<accession>A0A842I816</accession>
<protein>
    <recommendedName>
        <fullName evidence="3">Lipoprotein</fullName>
    </recommendedName>
</protein>
<dbReference type="AlphaFoldDB" id="A0A842I816"/>
<dbReference type="RefSeq" id="WP_185797343.1">
    <property type="nucleotide sequence ID" value="NZ_JACLQD010000002.1"/>
</dbReference>